<dbReference type="Pfam" id="PF22526">
    <property type="entry name" value="DUF7000"/>
    <property type="match status" value="1"/>
</dbReference>
<sequence>MKNLNQYVAVYKEQLQKGDILIAYNELVKFVMNLRTDCINQFTDVYSFTGILHGYLDYTYFYFSNDFLKSKKLKLGIVLNHVEMRFEVWLLGNTKKVHQHYLNVLKDSQLNSTYLQLHPYAIVVIGIDNHPDFDNLPILSEKLQAQIKLQSETIIAAVKAVS</sequence>
<gene>
    <name evidence="2" type="ORF">Y10_26840</name>
</gene>
<evidence type="ECO:0000313" key="2">
    <source>
        <dbReference type="EMBL" id="GLB50316.1"/>
    </source>
</evidence>
<evidence type="ECO:0000259" key="1">
    <source>
        <dbReference type="Pfam" id="PF22526"/>
    </source>
</evidence>
<feature type="domain" description="DUF7000" evidence="1">
    <location>
        <begin position="4"/>
        <end position="156"/>
    </location>
</feature>
<name>A0ABQ5MLN3_9FLAO</name>
<accession>A0ABQ5MLN3</accession>
<dbReference type="Proteomes" id="UP001143543">
    <property type="component" value="Unassembled WGS sequence"/>
</dbReference>
<dbReference type="InterPro" id="IPR054269">
    <property type="entry name" value="DUF7000"/>
</dbReference>
<proteinExistence type="predicted"/>
<evidence type="ECO:0000313" key="3">
    <source>
        <dbReference type="Proteomes" id="UP001143543"/>
    </source>
</evidence>
<reference evidence="2" key="1">
    <citation type="submission" date="2022-07" db="EMBL/GenBank/DDBJ databases">
        <title>Taxonomy of Novel Oxalotrophic and Methylotrophic Bacteria.</title>
        <authorList>
            <person name="Sahin N."/>
            <person name="Tani A."/>
        </authorList>
    </citation>
    <scope>NUCLEOTIDE SEQUENCE</scope>
    <source>
        <strain evidence="2">Y10</strain>
    </source>
</reference>
<protein>
    <recommendedName>
        <fullName evidence="1">DUF7000 domain-containing protein</fullName>
    </recommendedName>
</protein>
<keyword evidence="3" id="KW-1185">Reference proteome</keyword>
<organism evidence="2 3">
    <name type="scientific">Neptunitalea lumnitzerae</name>
    <dbReference type="NCBI Taxonomy" id="2965509"/>
    <lineage>
        <taxon>Bacteria</taxon>
        <taxon>Pseudomonadati</taxon>
        <taxon>Bacteroidota</taxon>
        <taxon>Flavobacteriia</taxon>
        <taxon>Flavobacteriales</taxon>
        <taxon>Flavobacteriaceae</taxon>
        <taxon>Neptunitalea</taxon>
    </lineage>
</organism>
<dbReference type="RefSeq" id="WP_281765943.1">
    <property type="nucleotide sequence ID" value="NZ_BRVO01000003.1"/>
</dbReference>
<dbReference type="EMBL" id="BRVO01000003">
    <property type="protein sequence ID" value="GLB50316.1"/>
    <property type="molecule type" value="Genomic_DNA"/>
</dbReference>
<comment type="caution">
    <text evidence="2">The sequence shown here is derived from an EMBL/GenBank/DDBJ whole genome shotgun (WGS) entry which is preliminary data.</text>
</comment>